<feature type="transmembrane region" description="Helical" evidence="7">
    <location>
        <begin position="161"/>
        <end position="184"/>
    </location>
</feature>
<dbReference type="InterPro" id="IPR020846">
    <property type="entry name" value="MFS_dom"/>
</dbReference>
<feature type="transmembrane region" description="Helical" evidence="7">
    <location>
        <begin position="190"/>
        <end position="208"/>
    </location>
</feature>
<feature type="transmembrane region" description="Helical" evidence="7">
    <location>
        <begin position="270"/>
        <end position="294"/>
    </location>
</feature>
<dbReference type="InterPro" id="IPR029063">
    <property type="entry name" value="SAM-dependent_MTases_sf"/>
</dbReference>
<dbReference type="Gene3D" id="3.40.50.150">
    <property type="entry name" value="Vaccinia Virus protein VP39"/>
    <property type="match status" value="1"/>
</dbReference>
<evidence type="ECO:0000256" key="8">
    <source>
        <dbReference type="PROSITE-ProRule" id="PRU00354"/>
    </source>
</evidence>
<feature type="transmembrane region" description="Helical" evidence="7">
    <location>
        <begin position="43"/>
        <end position="65"/>
    </location>
</feature>
<protein>
    <recommendedName>
        <fullName evidence="7">Polyamine aminopropyltransferase</fullName>
    </recommendedName>
    <alternativeName>
        <fullName evidence="7">Putrescine aminopropyltransferase</fullName>
        <shortName evidence="7">PAPT</shortName>
    </alternativeName>
    <alternativeName>
        <fullName evidence="7">Spermidine synthase</fullName>
        <shortName evidence="7">SPDS</shortName>
        <shortName evidence="7">SPDSY</shortName>
        <ecNumber evidence="7">2.5.1.16</ecNumber>
    </alternativeName>
</protein>
<reference evidence="11 12" key="1">
    <citation type="journal article" date="2016" name="Nat. Commun.">
        <title>Thousands of microbial genomes shed light on interconnected biogeochemical processes in an aquifer system.</title>
        <authorList>
            <person name="Anantharaman K."/>
            <person name="Brown C.T."/>
            <person name="Hug L.A."/>
            <person name="Sharon I."/>
            <person name="Castelle C.J."/>
            <person name="Probst A.J."/>
            <person name="Thomas B.C."/>
            <person name="Singh A."/>
            <person name="Wilkins M.J."/>
            <person name="Karaoz U."/>
            <person name="Brodie E.L."/>
            <person name="Williams K.H."/>
            <person name="Hubbard S.S."/>
            <person name="Banfield J.F."/>
        </authorList>
    </citation>
    <scope>NUCLEOTIDE SEQUENCE [LARGE SCALE GENOMIC DNA]</scope>
</reference>
<evidence type="ECO:0000256" key="5">
    <source>
        <dbReference type="ARBA" id="ARBA00023115"/>
    </source>
</evidence>
<organism evidence="11 12">
    <name type="scientific">Candidatus Woesebacteria bacterium RIFCSPHIGHO2_01_FULL_38_26b</name>
    <dbReference type="NCBI Taxonomy" id="1802491"/>
    <lineage>
        <taxon>Bacteria</taxon>
        <taxon>Candidatus Woeseibacteriota</taxon>
    </lineage>
</organism>
<evidence type="ECO:0000313" key="12">
    <source>
        <dbReference type="Proteomes" id="UP000176741"/>
    </source>
</evidence>
<dbReference type="PANTHER" id="PTHR43317">
    <property type="entry name" value="THERMOSPERMINE SYNTHASE ACAULIS5"/>
    <property type="match status" value="1"/>
</dbReference>
<dbReference type="PANTHER" id="PTHR43317:SF1">
    <property type="entry name" value="THERMOSPERMINE SYNTHASE ACAULIS5"/>
    <property type="match status" value="1"/>
</dbReference>
<dbReference type="InterPro" id="IPR036259">
    <property type="entry name" value="MFS_trans_sf"/>
</dbReference>
<dbReference type="GO" id="GO:0022857">
    <property type="term" value="F:transmembrane transporter activity"/>
    <property type="evidence" value="ECO:0007669"/>
    <property type="project" value="InterPro"/>
</dbReference>
<dbReference type="SUPFAM" id="SSF53335">
    <property type="entry name" value="S-adenosyl-L-methionine-dependent methyltransferases"/>
    <property type="match status" value="1"/>
</dbReference>
<keyword evidence="2 7" id="KW-0808">Transferase</keyword>
<dbReference type="InterPro" id="IPR030374">
    <property type="entry name" value="PABS"/>
</dbReference>
<dbReference type="GO" id="GO:0010487">
    <property type="term" value="F:thermospermine synthase activity"/>
    <property type="evidence" value="ECO:0007669"/>
    <property type="project" value="UniProtKB-ARBA"/>
</dbReference>
<keyword evidence="7" id="KW-1003">Cell membrane</keyword>
<evidence type="ECO:0000256" key="3">
    <source>
        <dbReference type="ARBA" id="ARBA00022692"/>
    </source>
</evidence>
<dbReference type="NCBIfam" id="NF037959">
    <property type="entry name" value="MFS_SpdSyn"/>
    <property type="match status" value="1"/>
</dbReference>
<evidence type="ECO:0000256" key="1">
    <source>
        <dbReference type="ARBA" id="ARBA00007867"/>
    </source>
</evidence>
<keyword evidence="5 7" id="KW-0620">Polyamine biosynthesis</keyword>
<keyword evidence="4 7" id="KW-1133">Transmembrane helix</keyword>
<feature type="transmembrane region" description="Helical" evidence="7">
    <location>
        <begin position="77"/>
        <end position="96"/>
    </location>
</feature>
<comment type="function">
    <text evidence="7">Catalyzes the irreversible transfer of a propylamine group from the amino donor S-adenosylmethioninamine (decarboxy-AdoMet) to putrescine (1,4-diaminobutane) to yield spermidine.</text>
</comment>
<comment type="subcellular location">
    <subcellularLocation>
        <location evidence="7">Cell membrane</location>
        <topology evidence="7">Multi-pass membrane protein</topology>
    </subcellularLocation>
</comment>
<dbReference type="UniPathway" id="UPA00248">
    <property type="reaction ID" value="UER00314"/>
</dbReference>
<dbReference type="Gene3D" id="1.20.1250.20">
    <property type="entry name" value="MFS general substrate transporter like domains"/>
    <property type="match status" value="1"/>
</dbReference>
<evidence type="ECO:0000259" key="10">
    <source>
        <dbReference type="PROSITE" id="PS51006"/>
    </source>
</evidence>
<feature type="transmembrane region" description="Helical" evidence="7">
    <location>
        <begin position="116"/>
        <end position="140"/>
    </location>
</feature>
<feature type="transmembrane region" description="Helical" evidence="7">
    <location>
        <begin position="403"/>
        <end position="419"/>
    </location>
</feature>
<proteinExistence type="inferred from homology"/>
<dbReference type="SUPFAM" id="SSF103473">
    <property type="entry name" value="MFS general substrate transporter"/>
    <property type="match status" value="1"/>
</dbReference>
<dbReference type="AlphaFoldDB" id="A0A1F7Y1U8"/>
<gene>
    <name evidence="7" type="primary">speE</name>
    <name evidence="11" type="ORF">A2771_03375</name>
</gene>
<feature type="domain" description="Major facilitator superfamily (MFS) profile" evidence="9">
    <location>
        <begin position="9"/>
        <end position="455"/>
    </location>
</feature>
<feature type="transmembrane region" description="Helical" evidence="7">
    <location>
        <begin position="338"/>
        <end position="361"/>
    </location>
</feature>
<dbReference type="HAMAP" id="MF_00198">
    <property type="entry name" value="Spermidine_synth"/>
    <property type="match status" value="1"/>
</dbReference>
<dbReference type="GO" id="GO:0004766">
    <property type="term" value="F:spermidine synthase activity"/>
    <property type="evidence" value="ECO:0007669"/>
    <property type="project" value="UniProtKB-UniRule"/>
</dbReference>
<evidence type="ECO:0000256" key="2">
    <source>
        <dbReference type="ARBA" id="ARBA00022679"/>
    </source>
</evidence>
<keyword evidence="3 7" id="KW-0812">Transmembrane</keyword>
<feature type="binding site" evidence="7">
    <location>
        <begin position="585"/>
        <end position="586"/>
    </location>
    <ligand>
        <name>S-methyl-5'-thioadenosine</name>
        <dbReference type="ChEBI" id="CHEBI:17509"/>
    </ligand>
</feature>
<dbReference type="GO" id="GO:0005886">
    <property type="term" value="C:plasma membrane"/>
    <property type="evidence" value="ECO:0007669"/>
    <property type="project" value="UniProtKB-SubCell"/>
</dbReference>
<comment type="caution">
    <text evidence="11">The sequence shown here is derived from an EMBL/GenBank/DDBJ whole genome shotgun (WGS) entry which is preliminary data.</text>
</comment>
<feature type="binding site" evidence="7">
    <location>
        <position position="555"/>
    </location>
    <ligand>
        <name>S-methyl-5'-thioadenosine</name>
        <dbReference type="ChEBI" id="CHEBI:17509"/>
    </ligand>
</feature>
<feature type="active site" description="Proton acceptor" evidence="7 8">
    <location>
        <position position="603"/>
    </location>
</feature>
<name>A0A1F7Y1U8_9BACT</name>
<dbReference type="GO" id="GO:0008295">
    <property type="term" value="P:spermidine biosynthetic process"/>
    <property type="evidence" value="ECO:0007669"/>
    <property type="project" value="UniProtKB-UniRule"/>
</dbReference>
<dbReference type="PROSITE" id="PS50850">
    <property type="entry name" value="MFS"/>
    <property type="match status" value="1"/>
</dbReference>
<feature type="transmembrane region" description="Helical" evidence="7">
    <location>
        <begin position="431"/>
        <end position="450"/>
    </location>
</feature>
<comment type="similarity">
    <text evidence="1 7">Belongs to the spermidine/spermine synthase family.</text>
</comment>
<comment type="catalytic activity">
    <reaction evidence="7">
        <text>S-adenosyl 3-(methylsulfanyl)propylamine + putrescine = S-methyl-5'-thioadenosine + spermidine + H(+)</text>
        <dbReference type="Rhea" id="RHEA:12721"/>
        <dbReference type="ChEBI" id="CHEBI:15378"/>
        <dbReference type="ChEBI" id="CHEBI:17509"/>
        <dbReference type="ChEBI" id="CHEBI:57443"/>
        <dbReference type="ChEBI" id="CHEBI:57834"/>
        <dbReference type="ChEBI" id="CHEBI:326268"/>
        <dbReference type="EC" id="2.5.1.16"/>
    </reaction>
</comment>
<evidence type="ECO:0000259" key="9">
    <source>
        <dbReference type="PROSITE" id="PS50850"/>
    </source>
</evidence>
<feature type="transmembrane region" description="Helical" evidence="7">
    <location>
        <begin position="373"/>
        <end position="397"/>
    </location>
</feature>
<dbReference type="EMBL" id="MGGD01000015">
    <property type="protein sequence ID" value="OGM21283.1"/>
    <property type="molecule type" value="Genomic_DNA"/>
</dbReference>
<dbReference type="InterPro" id="IPR001045">
    <property type="entry name" value="Spermi_synthase"/>
</dbReference>
<feature type="domain" description="PABS" evidence="10">
    <location>
        <begin position="447"/>
        <end position="687"/>
    </location>
</feature>
<sequence>MNREISTLSAYFVYIVFFFSGFAGLIYELVWSRQLLLIFGNTSYSLAAVLSAYMAGLGLGSLAFGKLSDKTNNFLRFYALLEIGISIFALSTLYSFSLLRELYGFFILKELVGQNIVIPIKFILSFMTIFPATFLMGGTLPALVKYFAGFSSNAPKEVAKLYFVNTLGAAVGVIVCGLIFIEMFGLKGSLILASCINMTLGISVLSLYRKTQKQITIGIDDKSKSIRKRPGSKYILGGNSGNLILVVFGISSVASLAYEVLWVRILTPALGTYIYAFTIILAVFLFGIALGSYLFEKYLIAYKRTLIVFGFAQFAIGLSSLFTLFINVYSNLFNTTSLLHFSILPGTIFMGMTLPIVSETFKDKGKVGENLGLVYLINTLGNILGSIIATFVLIPYLGSGKSIILLSMINFFLAFKLMASDNLVRKKLSYSLNFITTGVLLSGLVIILFIPKESLLPGNLRYLINRMKNEENSEVIYKEDEAASVIAYGGVGTTNRNLIIDGVATTNLGPETSLLAHIPLLLHPNARNMLIIALGMGNTFRSALLHKNVKADVVELVPSVTKVMYLFHDDYSFASDTRGRIFINDGRNYVRTTNNKYDVIVVDPPPPLNSAGTTVLYSKEFYQDALRILRPDGVFVAWIYFASYPEDLKMLFRSFAEVFPYILVFKPPTDTGYYLVGSLKRTNWNAEDFGNKLREQDILDDINRSDRSITEAEEHKLTSENVVGGFVGTEDIILRNVNNVPAVTDDRPLTEYFLIRRLFSQEQNRYTEANQIKYLE</sequence>
<accession>A0A1F7Y1U8</accession>
<dbReference type="EC" id="2.5.1.16" evidence="7"/>
<dbReference type="PROSITE" id="PS51006">
    <property type="entry name" value="PABS_2"/>
    <property type="match status" value="1"/>
</dbReference>
<evidence type="ECO:0000256" key="4">
    <source>
        <dbReference type="ARBA" id="ARBA00022989"/>
    </source>
</evidence>
<keyword evidence="6 7" id="KW-0472">Membrane</keyword>
<comment type="subunit">
    <text evidence="7">Homodimer or homotetramer.</text>
</comment>
<comment type="caution">
    <text evidence="7">Lacks conserved residue(s) required for the propagation of feature annotation.</text>
</comment>
<feature type="transmembrane region" description="Helical" evidence="7">
    <location>
        <begin position="12"/>
        <end position="31"/>
    </location>
</feature>
<keyword evidence="7" id="KW-0745">Spermidine biosynthesis</keyword>
<evidence type="ECO:0000313" key="11">
    <source>
        <dbReference type="EMBL" id="OGM21283.1"/>
    </source>
</evidence>
<evidence type="ECO:0000256" key="7">
    <source>
        <dbReference type="HAMAP-Rule" id="MF_00198"/>
    </source>
</evidence>
<feature type="transmembrane region" description="Helical" evidence="7">
    <location>
        <begin position="306"/>
        <end position="326"/>
    </location>
</feature>
<evidence type="ECO:0000256" key="6">
    <source>
        <dbReference type="ARBA" id="ARBA00023136"/>
    </source>
</evidence>
<feature type="transmembrane region" description="Helical" evidence="7">
    <location>
        <begin position="234"/>
        <end position="258"/>
    </location>
</feature>
<dbReference type="Pfam" id="PF01564">
    <property type="entry name" value="Spermine_synth"/>
    <property type="match status" value="1"/>
</dbReference>
<dbReference type="CDD" id="cd02440">
    <property type="entry name" value="AdoMet_MTases"/>
    <property type="match status" value="1"/>
</dbReference>
<dbReference type="Proteomes" id="UP000176741">
    <property type="component" value="Unassembled WGS sequence"/>
</dbReference>
<comment type="pathway">
    <text evidence="7">Amine and polyamine biosynthesis; spermidine biosynthesis; spermidine from putrescine: step 1/1.</text>
</comment>